<dbReference type="InterPro" id="IPR017853">
    <property type="entry name" value="GH"/>
</dbReference>
<reference evidence="6" key="2">
    <citation type="journal article" date="2021" name="PeerJ">
        <title>Extensive microbial diversity within the chicken gut microbiome revealed by metagenomics and culture.</title>
        <authorList>
            <person name="Gilroy R."/>
            <person name="Ravi A."/>
            <person name="Getino M."/>
            <person name="Pursley I."/>
            <person name="Horton D.L."/>
            <person name="Alikhan N.F."/>
            <person name="Baker D."/>
            <person name="Gharbi K."/>
            <person name="Hall N."/>
            <person name="Watson M."/>
            <person name="Adriaenssens E.M."/>
            <person name="Foster-Nyarko E."/>
            <person name="Jarju S."/>
            <person name="Secka A."/>
            <person name="Antonio M."/>
            <person name="Oren A."/>
            <person name="Chaudhuri R.R."/>
            <person name="La Ragione R."/>
            <person name="Hildebrand F."/>
            <person name="Pallen M.J."/>
        </authorList>
    </citation>
    <scope>NUCLEOTIDE SEQUENCE</scope>
    <source>
        <strain evidence="6">CHK178-757</strain>
    </source>
</reference>
<evidence type="ECO:0000256" key="1">
    <source>
        <dbReference type="ARBA" id="ARBA00005336"/>
    </source>
</evidence>
<feature type="domain" description="Glycoside hydrolase family 3 N-terminal" evidence="5">
    <location>
        <begin position="114"/>
        <end position="425"/>
    </location>
</feature>
<dbReference type="GO" id="GO:0009254">
    <property type="term" value="P:peptidoglycan turnover"/>
    <property type="evidence" value="ECO:0007669"/>
    <property type="project" value="TreeGrafter"/>
</dbReference>
<dbReference type="SUPFAM" id="SSF51445">
    <property type="entry name" value="(Trans)glycosidases"/>
    <property type="match status" value="1"/>
</dbReference>
<sequence length="437" mass="46776">MKFYSFAALILSYYTEYTFQGGVTVKHKNITAAILVLSAFAGLCACTPAIDNGLTRSPQEHISVPEASVSASETDAGIPDESSQPDTPAQAAPVTGFDESILNQANTMLASMSLEEKVGQMFLARCPEADAASEAAAYHLGGYVLFSRDFENKTQEQVIADIQSCQDAASVPMFIAVDEEGGTVNRVSLNPQLRPYPFWSPQELYAEGGLELVQSDALDKSILLKNLGINLNLAPVCDVSTDPQDFIYARSFGQPAAETAQYVTTVVEAMNTQQMGSVLKHFPGYGNNTDTHEGIARDTRSYETFTESDFIPFQAGIAANASAVLVSHNIVECMDAQSPASLSSAVHSILRNDLGFNGIIMTDDLSMEAITQYTDGQSAAVQAVLAGNDMICCTDYATQIPAVIDAVNAGTISQDMIDQAVLRILAQKIQLGIIISE</sequence>
<dbReference type="PROSITE" id="PS00775">
    <property type="entry name" value="GLYCOSYL_HYDROL_F3"/>
    <property type="match status" value="1"/>
</dbReference>
<dbReference type="InterPro" id="IPR036962">
    <property type="entry name" value="Glyco_hydro_3_N_sf"/>
</dbReference>
<accession>A0A9D1F4P7</accession>
<keyword evidence="3" id="KW-0326">Glycosidase</keyword>
<dbReference type="EMBL" id="DVIT01000021">
    <property type="protein sequence ID" value="HIS46972.1"/>
    <property type="molecule type" value="Genomic_DNA"/>
</dbReference>
<dbReference type="Pfam" id="PF00933">
    <property type="entry name" value="Glyco_hydro_3"/>
    <property type="match status" value="1"/>
</dbReference>
<dbReference type="PANTHER" id="PTHR30480">
    <property type="entry name" value="BETA-HEXOSAMINIDASE-RELATED"/>
    <property type="match status" value="1"/>
</dbReference>
<comment type="caution">
    <text evidence="6">The sequence shown here is derived from an EMBL/GenBank/DDBJ whole genome shotgun (WGS) entry which is preliminary data.</text>
</comment>
<reference evidence="6" key="1">
    <citation type="submission" date="2020-10" db="EMBL/GenBank/DDBJ databases">
        <authorList>
            <person name="Gilroy R."/>
        </authorList>
    </citation>
    <scope>NUCLEOTIDE SEQUENCE</scope>
    <source>
        <strain evidence="6">CHK178-757</strain>
    </source>
</reference>
<evidence type="ECO:0000313" key="7">
    <source>
        <dbReference type="Proteomes" id="UP000823927"/>
    </source>
</evidence>
<name>A0A9D1F4P7_9FIRM</name>
<keyword evidence="2" id="KW-0378">Hydrolase</keyword>
<dbReference type="InterPro" id="IPR001764">
    <property type="entry name" value="Glyco_hydro_3_N"/>
</dbReference>
<evidence type="ECO:0000259" key="5">
    <source>
        <dbReference type="Pfam" id="PF00933"/>
    </source>
</evidence>
<dbReference type="Proteomes" id="UP000823927">
    <property type="component" value="Unassembled WGS sequence"/>
</dbReference>
<protein>
    <submittedName>
        <fullName evidence="6">Beta-hexosaminidase</fullName>
    </submittedName>
</protein>
<evidence type="ECO:0000256" key="2">
    <source>
        <dbReference type="ARBA" id="ARBA00022801"/>
    </source>
</evidence>
<dbReference type="AlphaFoldDB" id="A0A9D1F4P7"/>
<dbReference type="InterPro" id="IPR050226">
    <property type="entry name" value="NagZ_Beta-hexosaminidase"/>
</dbReference>
<dbReference type="GO" id="GO:0004553">
    <property type="term" value="F:hydrolase activity, hydrolyzing O-glycosyl compounds"/>
    <property type="evidence" value="ECO:0007669"/>
    <property type="project" value="InterPro"/>
</dbReference>
<dbReference type="PANTHER" id="PTHR30480:SF16">
    <property type="entry name" value="GLYCOSIDE HYDROLASE FAMILY 3 DOMAIN PROTEIN"/>
    <property type="match status" value="1"/>
</dbReference>
<proteinExistence type="inferred from homology"/>
<evidence type="ECO:0000256" key="4">
    <source>
        <dbReference type="SAM" id="MobiDB-lite"/>
    </source>
</evidence>
<evidence type="ECO:0000313" key="6">
    <source>
        <dbReference type="EMBL" id="HIS46972.1"/>
    </source>
</evidence>
<dbReference type="InterPro" id="IPR019800">
    <property type="entry name" value="Glyco_hydro_3_AS"/>
</dbReference>
<evidence type="ECO:0000256" key="3">
    <source>
        <dbReference type="ARBA" id="ARBA00023295"/>
    </source>
</evidence>
<dbReference type="GO" id="GO:0005975">
    <property type="term" value="P:carbohydrate metabolic process"/>
    <property type="evidence" value="ECO:0007669"/>
    <property type="project" value="InterPro"/>
</dbReference>
<dbReference type="Gene3D" id="3.20.20.300">
    <property type="entry name" value="Glycoside hydrolase, family 3, N-terminal domain"/>
    <property type="match status" value="1"/>
</dbReference>
<feature type="region of interest" description="Disordered" evidence="4">
    <location>
        <begin position="63"/>
        <end position="93"/>
    </location>
</feature>
<organism evidence="6 7">
    <name type="scientific">Candidatus Scybalocola faecigallinarum</name>
    <dbReference type="NCBI Taxonomy" id="2840941"/>
    <lineage>
        <taxon>Bacteria</taxon>
        <taxon>Bacillati</taxon>
        <taxon>Bacillota</taxon>
        <taxon>Clostridia</taxon>
        <taxon>Lachnospirales</taxon>
        <taxon>Lachnospiraceae</taxon>
        <taxon>Lachnospiraceae incertae sedis</taxon>
        <taxon>Candidatus Scybalocola (ex Gilroy et al. 2021)</taxon>
    </lineage>
</organism>
<comment type="similarity">
    <text evidence="1">Belongs to the glycosyl hydrolase 3 family.</text>
</comment>
<gene>
    <name evidence="6" type="ORF">IAB46_05335</name>
</gene>